<sequence length="361" mass="40480">MSTMDAKRAADASSNGDAKKAKRRLKIDFHTHILPADIPKFKEEFGYGGFITLKHTGEGKADMMRDDGHFFRAIEDNCWSPEARIKEMDKLGVDVQVLSTVPVMFSYWAKAKDALRVSKFLNDDLAATCAKYPKRFLGIGTVPMQDPTMAAQELRRCMTDLNLAGIQIGSHVNDWNLDADELEPFWAAAEELEAPILVHPWDMQLDGRYKDYWAPWLVGMPAETTLAILTILMGGVLDRHPKLRLCFAHGGGSFAFTLGRIEHGYNARPDLCAVKCKKSPKSFVGKFWMDTAVHDNDALAYLVQVVGEDKVILGSDYPFPLGEQQVGECVETNTKFNEEQKTKMLASNCLDFLKLKAEDFM</sequence>
<dbReference type="FunFam" id="3.20.20.140:FF:000029">
    <property type="entry name" value="2-amino-3-carboxymuconate-6-semialdehyde decarboxylase"/>
    <property type="match status" value="1"/>
</dbReference>
<dbReference type="PANTHER" id="PTHR21240:SF27">
    <property type="entry name" value="2-AMINO-3-CARBOXYMUCONATE-6-SEMIALDEHYDE DECARBOXYLASE"/>
    <property type="match status" value="1"/>
</dbReference>
<evidence type="ECO:0000256" key="4">
    <source>
        <dbReference type="ARBA" id="ARBA00012365"/>
    </source>
</evidence>
<evidence type="ECO:0000256" key="6">
    <source>
        <dbReference type="ARBA" id="ARBA00022723"/>
    </source>
</evidence>
<dbReference type="GO" id="GO:0005829">
    <property type="term" value="C:cytosol"/>
    <property type="evidence" value="ECO:0007669"/>
    <property type="project" value="TreeGrafter"/>
</dbReference>
<feature type="domain" description="Amidohydrolase-related" evidence="12">
    <location>
        <begin position="27"/>
        <end position="354"/>
    </location>
</feature>
<dbReference type="OrthoDB" id="191270at2759"/>
<keyword evidence="14" id="KW-1185">Reference proteome</keyword>
<dbReference type="Pfam" id="PF04909">
    <property type="entry name" value="Amidohydro_2"/>
    <property type="match status" value="1"/>
</dbReference>
<keyword evidence="8" id="KW-0862">Zinc</keyword>
<dbReference type="PANTHER" id="PTHR21240">
    <property type="entry name" value="2-AMINO-3-CARBOXYLMUCONATE-6-SEMIALDEHYDE DECARBOXYLASE"/>
    <property type="match status" value="1"/>
</dbReference>
<evidence type="ECO:0000256" key="8">
    <source>
        <dbReference type="ARBA" id="ARBA00022833"/>
    </source>
</evidence>
<dbReference type="EC" id="4.1.1.45" evidence="4"/>
<dbReference type="KEGG" id="sre:PTSG_11030"/>
<organism evidence="14">
    <name type="scientific">Salpingoeca rosetta (strain ATCC 50818 / BSB-021)</name>
    <dbReference type="NCBI Taxonomy" id="946362"/>
    <lineage>
        <taxon>Eukaryota</taxon>
        <taxon>Choanoflagellata</taxon>
        <taxon>Craspedida</taxon>
        <taxon>Salpingoecidae</taxon>
        <taxon>Salpingoeca</taxon>
    </lineage>
</organism>
<dbReference type="eggNOG" id="KOG4245">
    <property type="taxonomic scope" value="Eukaryota"/>
</dbReference>
<evidence type="ECO:0000256" key="5">
    <source>
        <dbReference type="ARBA" id="ARBA00021214"/>
    </source>
</evidence>
<comment type="pathway">
    <text evidence="1">Secondary metabolite metabolism; quinolate metabolism.</text>
</comment>
<evidence type="ECO:0000313" key="14">
    <source>
        <dbReference type="Proteomes" id="UP000007799"/>
    </source>
</evidence>
<evidence type="ECO:0000259" key="12">
    <source>
        <dbReference type="Pfam" id="PF04909"/>
    </source>
</evidence>
<dbReference type="GO" id="GO:0170039">
    <property type="term" value="P:proteinogenic amino acid metabolic process"/>
    <property type="evidence" value="ECO:0007669"/>
    <property type="project" value="UniProtKB-ARBA"/>
</dbReference>
<dbReference type="AlphaFoldDB" id="F2USH6"/>
<evidence type="ECO:0000256" key="2">
    <source>
        <dbReference type="ARBA" id="ARBA00005871"/>
    </source>
</evidence>
<dbReference type="InterPro" id="IPR006680">
    <property type="entry name" value="Amidohydro-rel"/>
</dbReference>
<dbReference type="FunCoup" id="F2USH6">
    <property type="interactions" value="33"/>
</dbReference>
<dbReference type="InterPro" id="IPR032466">
    <property type="entry name" value="Metal_Hydrolase"/>
</dbReference>
<comment type="similarity">
    <text evidence="2">Belongs to the metallo-dependent hydrolases superfamily. ACMSD family.</text>
</comment>
<comment type="subunit">
    <text evidence="3">Monomer.</text>
</comment>
<accession>F2USH6</accession>
<dbReference type="Gene3D" id="3.20.20.140">
    <property type="entry name" value="Metal-dependent hydrolases"/>
    <property type="match status" value="1"/>
</dbReference>
<dbReference type="GO" id="GO:0016787">
    <property type="term" value="F:hydrolase activity"/>
    <property type="evidence" value="ECO:0007669"/>
    <property type="project" value="InterPro"/>
</dbReference>
<dbReference type="GO" id="GO:0001760">
    <property type="term" value="F:aminocarboxymuconate-semialdehyde decarboxylase activity"/>
    <property type="evidence" value="ECO:0007669"/>
    <property type="project" value="UniProtKB-EC"/>
</dbReference>
<dbReference type="SUPFAM" id="SSF51556">
    <property type="entry name" value="Metallo-dependent hydrolases"/>
    <property type="match status" value="1"/>
</dbReference>
<evidence type="ECO:0000256" key="1">
    <source>
        <dbReference type="ARBA" id="ARBA00005079"/>
    </source>
</evidence>
<evidence type="ECO:0000256" key="3">
    <source>
        <dbReference type="ARBA" id="ARBA00011245"/>
    </source>
</evidence>
<keyword evidence="6" id="KW-0479">Metal-binding</keyword>
<reference evidence="13" key="1">
    <citation type="submission" date="2009-08" db="EMBL/GenBank/DDBJ databases">
        <title>Annotation of Salpingoeca rosetta.</title>
        <authorList>
            <consortium name="The Broad Institute Genome Sequencing Platform"/>
            <person name="Russ C."/>
            <person name="Cuomo C."/>
            <person name="Burger G."/>
            <person name="Gray M.W."/>
            <person name="Holland P.W.H."/>
            <person name="King N."/>
            <person name="Lang F.B.F."/>
            <person name="Roger A.J."/>
            <person name="Ruiz-Trillo I."/>
            <person name="Young S.K."/>
            <person name="Zeng Q."/>
            <person name="Gargeya S."/>
            <person name="Alvarado L."/>
            <person name="Berlin A."/>
            <person name="Chapman S.B."/>
            <person name="Chen Z."/>
            <person name="Freedman E."/>
            <person name="Gellesch M."/>
            <person name="Goldberg J."/>
            <person name="Griggs A."/>
            <person name="Gujja S."/>
            <person name="Heilman E."/>
            <person name="Heiman D."/>
            <person name="Howarth C."/>
            <person name="Mehta T."/>
            <person name="Neiman D."/>
            <person name="Pearson M."/>
            <person name="Roberts A."/>
            <person name="Saif S."/>
            <person name="Shea T."/>
            <person name="Shenoy N."/>
            <person name="Sisk P."/>
            <person name="Stolte C."/>
            <person name="Sykes S."/>
            <person name="White J."/>
            <person name="Yandava C."/>
            <person name="Haas B."/>
            <person name="Nusbaum C."/>
            <person name="Birren B."/>
        </authorList>
    </citation>
    <scope>NUCLEOTIDE SEQUENCE [LARGE SCALE GENOMIC DNA]</scope>
    <source>
        <strain evidence="13">ATCC 50818</strain>
    </source>
</reference>
<name>F2USH6_SALR5</name>
<dbReference type="GeneID" id="16068481"/>
<evidence type="ECO:0000256" key="9">
    <source>
        <dbReference type="ARBA" id="ARBA00023239"/>
    </source>
</evidence>
<evidence type="ECO:0000313" key="13">
    <source>
        <dbReference type="EMBL" id="EGD81085.1"/>
    </source>
</evidence>
<evidence type="ECO:0000256" key="11">
    <source>
        <dbReference type="RuleBase" id="RU366045"/>
    </source>
</evidence>
<dbReference type="STRING" id="946362.F2USH6"/>
<dbReference type="GO" id="GO:1901606">
    <property type="term" value="P:alpha-amino acid catabolic process"/>
    <property type="evidence" value="ECO:0007669"/>
    <property type="project" value="UniProtKB-ARBA"/>
</dbReference>
<dbReference type="Proteomes" id="UP000007799">
    <property type="component" value="Unassembled WGS sequence"/>
</dbReference>
<dbReference type="RefSeq" id="XP_004987954.1">
    <property type="nucleotide sequence ID" value="XM_004987897.1"/>
</dbReference>
<dbReference type="OMA" id="RIESCIM"/>
<evidence type="ECO:0000256" key="7">
    <source>
        <dbReference type="ARBA" id="ARBA00022793"/>
    </source>
</evidence>
<dbReference type="GO" id="GO:0046872">
    <property type="term" value="F:metal ion binding"/>
    <property type="evidence" value="ECO:0007669"/>
    <property type="project" value="UniProtKB-KW"/>
</dbReference>
<dbReference type="GO" id="GO:0019748">
    <property type="term" value="P:secondary metabolic process"/>
    <property type="evidence" value="ECO:0007669"/>
    <property type="project" value="TreeGrafter"/>
</dbReference>
<proteinExistence type="inferred from homology"/>
<keyword evidence="9 11" id="KW-0456">Lyase</keyword>
<protein>
    <recommendedName>
        <fullName evidence="5">2-amino-3-carboxymuconate-6-semialdehyde decarboxylase</fullName>
        <ecNumber evidence="4">4.1.1.45</ecNumber>
    </recommendedName>
    <alternativeName>
        <fullName evidence="10">Picolinate carboxylase</fullName>
    </alternativeName>
</protein>
<keyword evidence="7 11" id="KW-0210">Decarboxylase</keyword>
<evidence type="ECO:0000256" key="10">
    <source>
        <dbReference type="ARBA" id="ARBA00031120"/>
    </source>
</evidence>
<dbReference type="InParanoid" id="F2USH6"/>
<dbReference type="InterPro" id="IPR032465">
    <property type="entry name" value="ACMSD"/>
</dbReference>
<dbReference type="EMBL" id="GL832994">
    <property type="protein sequence ID" value="EGD81085.1"/>
    <property type="molecule type" value="Genomic_DNA"/>
</dbReference>
<dbReference type="GO" id="GO:0170033">
    <property type="term" value="P:L-amino acid metabolic process"/>
    <property type="evidence" value="ECO:0007669"/>
    <property type="project" value="UniProtKB-ARBA"/>
</dbReference>
<gene>
    <name evidence="13" type="ORF">PTSG_11030</name>
</gene>